<feature type="compositionally biased region" description="Pro residues" evidence="1">
    <location>
        <begin position="84"/>
        <end position="100"/>
    </location>
</feature>
<feature type="region of interest" description="Disordered" evidence="1">
    <location>
        <begin position="1"/>
        <end position="220"/>
    </location>
</feature>
<feature type="compositionally biased region" description="Acidic residues" evidence="1">
    <location>
        <begin position="343"/>
        <end position="371"/>
    </location>
</feature>
<feature type="compositionally biased region" description="Acidic residues" evidence="1">
    <location>
        <begin position="762"/>
        <end position="774"/>
    </location>
</feature>
<dbReference type="AlphaFoldDB" id="A0A4Y7TU24"/>
<feature type="compositionally biased region" description="Basic and acidic residues" evidence="1">
    <location>
        <begin position="781"/>
        <end position="800"/>
    </location>
</feature>
<dbReference type="Proteomes" id="UP000298030">
    <property type="component" value="Unassembled WGS sequence"/>
</dbReference>
<reference evidence="2 3" key="1">
    <citation type="journal article" date="2019" name="Nat. Ecol. Evol.">
        <title>Megaphylogeny resolves global patterns of mushroom evolution.</title>
        <authorList>
            <person name="Varga T."/>
            <person name="Krizsan K."/>
            <person name="Foldi C."/>
            <person name="Dima B."/>
            <person name="Sanchez-Garcia M."/>
            <person name="Sanchez-Ramirez S."/>
            <person name="Szollosi G.J."/>
            <person name="Szarkandi J.G."/>
            <person name="Papp V."/>
            <person name="Albert L."/>
            <person name="Andreopoulos W."/>
            <person name="Angelini C."/>
            <person name="Antonin V."/>
            <person name="Barry K.W."/>
            <person name="Bougher N.L."/>
            <person name="Buchanan P."/>
            <person name="Buyck B."/>
            <person name="Bense V."/>
            <person name="Catcheside P."/>
            <person name="Chovatia M."/>
            <person name="Cooper J."/>
            <person name="Damon W."/>
            <person name="Desjardin D."/>
            <person name="Finy P."/>
            <person name="Geml J."/>
            <person name="Haridas S."/>
            <person name="Hughes K."/>
            <person name="Justo A."/>
            <person name="Karasinski D."/>
            <person name="Kautmanova I."/>
            <person name="Kiss B."/>
            <person name="Kocsube S."/>
            <person name="Kotiranta H."/>
            <person name="LaButti K.M."/>
            <person name="Lechner B.E."/>
            <person name="Liimatainen K."/>
            <person name="Lipzen A."/>
            <person name="Lukacs Z."/>
            <person name="Mihaltcheva S."/>
            <person name="Morgado L.N."/>
            <person name="Niskanen T."/>
            <person name="Noordeloos M.E."/>
            <person name="Ohm R.A."/>
            <person name="Ortiz-Santana B."/>
            <person name="Ovrebo C."/>
            <person name="Racz N."/>
            <person name="Riley R."/>
            <person name="Savchenko A."/>
            <person name="Shiryaev A."/>
            <person name="Soop K."/>
            <person name="Spirin V."/>
            <person name="Szebenyi C."/>
            <person name="Tomsovsky M."/>
            <person name="Tulloss R.E."/>
            <person name="Uehling J."/>
            <person name="Grigoriev I.V."/>
            <person name="Vagvolgyi C."/>
            <person name="Papp T."/>
            <person name="Martin F.M."/>
            <person name="Miettinen O."/>
            <person name="Hibbett D.S."/>
            <person name="Nagy L.G."/>
        </authorList>
    </citation>
    <scope>NUCLEOTIDE SEQUENCE [LARGE SCALE GENOMIC DNA]</scope>
    <source>
        <strain evidence="2 3">FP101781</strain>
    </source>
</reference>
<feature type="compositionally biased region" description="Basic and acidic residues" evidence="1">
    <location>
        <begin position="845"/>
        <end position="862"/>
    </location>
</feature>
<dbReference type="STRING" id="71717.A0A4Y7TU24"/>
<feature type="region of interest" description="Disordered" evidence="1">
    <location>
        <begin position="419"/>
        <end position="722"/>
    </location>
</feature>
<dbReference type="PANTHER" id="PTHR35711:SF1">
    <property type="entry name" value="ECTODERMAL, ISOFORM F"/>
    <property type="match status" value="1"/>
</dbReference>
<feature type="compositionally biased region" description="Polar residues" evidence="1">
    <location>
        <begin position="819"/>
        <end position="833"/>
    </location>
</feature>
<keyword evidence="3" id="KW-1185">Reference proteome</keyword>
<feature type="compositionally biased region" description="Acidic residues" evidence="1">
    <location>
        <begin position="261"/>
        <end position="282"/>
    </location>
</feature>
<feature type="compositionally biased region" description="Polar residues" evidence="1">
    <location>
        <begin position="129"/>
        <end position="139"/>
    </location>
</feature>
<feature type="compositionally biased region" description="Low complexity" evidence="1">
    <location>
        <begin position="110"/>
        <end position="120"/>
    </location>
</feature>
<proteinExistence type="predicted"/>
<sequence>MTTRKTKTKEKEPEKKPGAPASHIVSNISASTARFVYTPPAEDDHTGASATAGPPPAQHQQQLKRKQTSSTSAAASHGPSGSQQPPPPPSVSSKPKPVPKPTRTRKDSSSESSESSEGESPPIPRSKPSAKNSASTPPFATTHIGSDDDLFRSISRGSSSHSSRTVVAPPPPPQSQAQASTKSTKPHPLSQVIPSKSPKKPADSDSDDEEDAAPAATQALSAFSTGLPDLANVSLADMDLDAVIRGPRGSISTKRLIPSSDSDEDEDGDASVEAEGLVEDEEPKVSRRVSRMFNIAAGGSSEEEESDEEGGSGDEDEDAPSQRPPRLSLSAPPVKSKSKSHSDDDDKEEEEEEEEEEKEDDDEDEDEDEDETRQPSLEHGNLSFGDVNGMASSVEIDEQGDRAFSEALANDTAVFKLAASNVEENSPESSGRATPEPVVVDDQSEGEPEENDEEKEKGEEGEEEKEEEREEQEEEETTTAKPGKDDRDDSIEPFDSPVKTQARPRSPIVNADLPQPTPRGLRSRMKARTGKAPEVTPTLTPRSSFQDAMKLLEGVGKAEKRKKEKAKKEAAAAATAASQPTPPAEPEEEGEEPEPEKPVRGKRAAAAKSAKLISQAVKPPSTRSQKALAATQPAPSVKPRATRLSKHPPATQPVPVVTPGRTTRAAVRRTVSAQPEGAPAPLPPAHATQESVHKWETLQGAESSSQPDETMNMVDELQSAPEDDGEDLFIASETQQSFPYSQWQPQMHSTLVKGKKELYFPTEEEEEDVEDEGEVLAALDKSAESTTPEKKTSKRIDPKLPPKLSQIMTAGRVFETGASVFSQRQGKGNTQATIEDLVGPLPDEPSDKSESENSDSEAEKPAKSHIPKGRRAGMRSRG</sequence>
<organism evidence="2 3">
    <name type="scientific">Coprinellus micaceus</name>
    <name type="common">Glistening ink-cap mushroom</name>
    <name type="synonym">Coprinus micaceus</name>
    <dbReference type="NCBI Taxonomy" id="71717"/>
    <lineage>
        <taxon>Eukaryota</taxon>
        <taxon>Fungi</taxon>
        <taxon>Dikarya</taxon>
        <taxon>Basidiomycota</taxon>
        <taxon>Agaricomycotina</taxon>
        <taxon>Agaricomycetes</taxon>
        <taxon>Agaricomycetidae</taxon>
        <taxon>Agaricales</taxon>
        <taxon>Agaricineae</taxon>
        <taxon>Psathyrellaceae</taxon>
        <taxon>Coprinellus</taxon>
    </lineage>
</organism>
<accession>A0A4Y7TU24</accession>
<feature type="region of interest" description="Disordered" evidence="1">
    <location>
        <begin position="242"/>
        <end position="398"/>
    </location>
</feature>
<feature type="compositionally biased region" description="Acidic residues" evidence="1">
    <location>
        <begin position="301"/>
        <end position="319"/>
    </location>
</feature>
<feature type="compositionally biased region" description="Basic residues" evidence="1">
    <location>
        <begin position="863"/>
        <end position="878"/>
    </location>
</feature>
<evidence type="ECO:0000313" key="3">
    <source>
        <dbReference type="Proteomes" id="UP000298030"/>
    </source>
</evidence>
<comment type="caution">
    <text evidence="2">The sequence shown here is derived from an EMBL/GenBank/DDBJ whole genome shotgun (WGS) entry which is preliminary data.</text>
</comment>
<dbReference type="PANTHER" id="PTHR35711">
    <property type="entry name" value="EXPRESSED PROTEIN"/>
    <property type="match status" value="1"/>
</dbReference>
<feature type="compositionally biased region" description="Polar residues" evidence="1">
    <location>
        <begin position="422"/>
        <end position="432"/>
    </location>
</feature>
<evidence type="ECO:0000256" key="1">
    <source>
        <dbReference type="SAM" id="MobiDB-lite"/>
    </source>
</evidence>
<protein>
    <submittedName>
        <fullName evidence="2">Uncharacterized protein</fullName>
    </submittedName>
</protein>
<name>A0A4Y7TU24_COPMI</name>
<feature type="compositionally biased region" description="Polar residues" evidence="1">
    <location>
        <begin position="537"/>
        <end position="546"/>
    </location>
</feature>
<feature type="compositionally biased region" description="Acidic residues" evidence="1">
    <location>
        <begin position="585"/>
        <end position="594"/>
    </location>
</feature>
<feature type="compositionally biased region" description="Acidic residues" evidence="1">
    <location>
        <begin position="442"/>
        <end position="477"/>
    </location>
</feature>
<dbReference type="EMBL" id="QPFP01000004">
    <property type="protein sequence ID" value="TEB37378.1"/>
    <property type="molecule type" value="Genomic_DNA"/>
</dbReference>
<feature type="compositionally biased region" description="Low complexity" evidence="1">
    <location>
        <begin position="653"/>
        <end position="671"/>
    </location>
</feature>
<evidence type="ECO:0000313" key="2">
    <source>
        <dbReference type="EMBL" id="TEB37378.1"/>
    </source>
</evidence>
<feature type="compositionally biased region" description="Polar residues" evidence="1">
    <location>
        <begin position="700"/>
        <end position="709"/>
    </location>
</feature>
<feature type="compositionally biased region" description="Low complexity" evidence="1">
    <location>
        <begin position="152"/>
        <end position="167"/>
    </location>
</feature>
<feature type="region of interest" description="Disordered" evidence="1">
    <location>
        <begin position="762"/>
        <end position="878"/>
    </location>
</feature>
<gene>
    <name evidence="2" type="ORF">FA13DRAFT_902179</name>
</gene>
<dbReference type="OrthoDB" id="3357439at2759"/>